<keyword evidence="2 5" id="KW-0808">Transferase</keyword>
<name>J7S2V8_HUIN7</name>
<gene>
    <name evidence="7" type="primary">KNAG0J01860</name>
    <name evidence="7" type="ordered locus">KNAG_0J01860</name>
</gene>
<dbReference type="RefSeq" id="XP_022466512.1">
    <property type="nucleotide sequence ID" value="XM_022610191.1"/>
</dbReference>
<dbReference type="Pfam" id="PF01715">
    <property type="entry name" value="IPPT"/>
    <property type="match status" value="1"/>
</dbReference>
<keyword evidence="5" id="KW-0819">tRNA processing</keyword>
<reference evidence="7 8" key="1">
    <citation type="journal article" date="2011" name="Proc. Natl. Acad. Sci. U.S.A.">
        <title>Evolutionary erosion of yeast sex chromosomes by mating-type switching accidents.</title>
        <authorList>
            <person name="Gordon J.L."/>
            <person name="Armisen D."/>
            <person name="Proux-Wera E."/>
            <person name="Oheigeartaigh S.S."/>
            <person name="Byrne K.P."/>
            <person name="Wolfe K.H."/>
        </authorList>
    </citation>
    <scope>NUCLEOTIDE SEQUENCE [LARGE SCALE GENOMIC DNA]</scope>
    <source>
        <strain evidence="8">ATCC MYA-139 / BCRC 22969 / CBS 8797 / CCRC 22969 / KCTC 17520 / NBRC 10181 / NCYC 3082</strain>
    </source>
</reference>
<evidence type="ECO:0000256" key="2">
    <source>
        <dbReference type="ARBA" id="ARBA00022679"/>
    </source>
</evidence>
<dbReference type="GO" id="GO:0000049">
    <property type="term" value="F:tRNA binding"/>
    <property type="evidence" value="ECO:0007669"/>
    <property type="project" value="EnsemblFungi"/>
</dbReference>
<protein>
    <recommendedName>
        <fullName evidence="5">tRNA dimethylallyltransferase</fullName>
        <ecNumber evidence="5">2.5.1.75</ecNumber>
    </recommendedName>
</protein>
<keyword evidence="3 5" id="KW-0547">Nucleotide-binding</keyword>
<comment type="function">
    <text evidence="5">Catalyzes the transfer of a dimethylallyl group onto the adenine at position 37.</text>
</comment>
<organism evidence="7 8">
    <name type="scientific">Huiozyma naganishii (strain ATCC MYA-139 / BCRC 22969 / CBS 8797 / KCTC 17520 / NBRC 10181 / NCYC 3082 / Yp74L-3)</name>
    <name type="common">Yeast</name>
    <name type="synonym">Kazachstania naganishii</name>
    <dbReference type="NCBI Taxonomy" id="1071383"/>
    <lineage>
        <taxon>Eukaryota</taxon>
        <taxon>Fungi</taxon>
        <taxon>Dikarya</taxon>
        <taxon>Ascomycota</taxon>
        <taxon>Saccharomycotina</taxon>
        <taxon>Saccharomycetes</taxon>
        <taxon>Saccharomycetales</taxon>
        <taxon>Saccharomycetaceae</taxon>
        <taxon>Huiozyma</taxon>
    </lineage>
</organism>
<dbReference type="InterPro" id="IPR027417">
    <property type="entry name" value="P-loop_NTPase"/>
</dbReference>
<dbReference type="InterPro" id="IPR039657">
    <property type="entry name" value="Dimethylallyltransferase"/>
</dbReference>
<reference evidence="8" key="2">
    <citation type="submission" date="2012-08" db="EMBL/GenBank/DDBJ databases">
        <title>Genome sequence of Kazachstania naganishii.</title>
        <authorList>
            <person name="Gordon J.L."/>
            <person name="Armisen D."/>
            <person name="Proux-Wera E."/>
            <person name="OhEigeartaigh S.S."/>
            <person name="Byrne K.P."/>
            <person name="Wolfe K.H."/>
        </authorList>
    </citation>
    <scope>NUCLEOTIDE SEQUENCE [LARGE SCALE GENOMIC DNA]</scope>
    <source>
        <strain evidence="8">ATCC MYA-139 / BCRC 22969 / CBS 8797 / CCRC 22969 / KCTC 17520 / NBRC 10181 / NCYC 3082</strain>
    </source>
</reference>
<dbReference type="OrthoDB" id="775260at2759"/>
<dbReference type="EMBL" id="HE978323">
    <property type="protein sequence ID" value="CCK72267.1"/>
    <property type="molecule type" value="Genomic_DNA"/>
</dbReference>
<dbReference type="GO" id="GO:0005829">
    <property type="term" value="C:cytosol"/>
    <property type="evidence" value="ECO:0007669"/>
    <property type="project" value="EnsemblFungi"/>
</dbReference>
<dbReference type="KEGG" id="kng:KNAG_0J01860"/>
<accession>J7S2V8</accession>
<dbReference type="PANTHER" id="PTHR11088">
    <property type="entry name" value="TRNA DIMETHYLALLYLTRANSFERASE"/>
    <property type="match status" value="1"/>
</dbReference>
<dbReference type="GO" id="GO:0005739">
    <property type="term" value="C:mitochondrion"/>
    <property type="evidence" value="ECO:0007669"/>
    <property type="project" value="EnsemblFungi"/>
</dbReference>
<evidence type="ECO:0000256" key="5">
    <source>
        <dbReference type="PIRNR" id="PIRNR039110"/>
    </source>
</evidence>
<dbReference type="NCBIfam" id="TIGR00174">
    <property type="entry name" value="miaA"/>
    <property type="match status" value="1"/>
</dbReference>
<comment type="similarity">
    <text evidence="1 5">Belongs to the IPP transferase family.</text>
</comment>
<evidence type="ECO:0000256" key="1">
    <source>
        <dbReference type="ARBA" id="ARBA00005842"/>
    </source>
</evidence>
<feature type="domain" description="Guanylate kinase-like" evidence="6">
    <location>
        <begin position="7"/>
        <end position="223"/>
    </location>
</feature>
<dbReference type="PANTHER" id="PTHR11088:SF89">
    <property type="entry name" value="TRNA DIMETHYLALLYLTRANSFERASE"/>
    <property type="match status" value="1"/>
</dbReference>
<dbReference type="EC" id="2.5.1.75" evidence="5"/>
<keyword evidence="5" id="KW-0963">Cytoplasm</keyword>
<dbReference type="STRING" id="1071383.J7S2V8"/>
<dbReference type="GeneID" id="34528022"/>
<dbReference type="GO" id="GO:0052381">
    <property type="term" value="F:tRNA dimethylallyltransferase activity"/>
    <property type="evidence" value="ECO:0007669"/>
    <property type="project" value="UniProtKB-UniRule"/>
</dbReference>
<dbReference type="Gene3D" id="3.40.50.300">
    <property type="entry name" value="P-loop containing nucleotide triphosphate hydrolases"/>
    <property type="match status" value="1"/>
</dbReference>
<dbReference type="Proteomes" id="UP000006310">
    <property type="component" value="Chromosome 10"/>
</dbReference>
<dbReference type="GO" id="GO:0005524">
    <property type="term" value="F:ATP binding"/>
    <property type="evidence" value="ECO:0007669"/>
    <property type="project" value="UniProtKB-UniRule"/>
</dbReference>
<evidence type="ECO:0000259" key="6">
    <source>
        <dbReference type="PROSITE" id="PS50052"/>
    </source>
</evidence>
<proteinExistence type="inferred from homology"/>
<dbReference type="HAMAP" id="MF_00185">
    <property type="entry name" value="IPP_trans"/>
    <property type="match status" value="1"/>
</dbReference>
<comment type="catalytic activity">
    <reaction evidence="5">
        <text>adenosine(37) in tRNA + dimethylallyl diphosphate = N(6)-dimethylallyladenosine(37) in tRNA + diphosphate</text>
        <dbReference type="Rhea" id="RHEA:26482"/>
        <dbReference type="Rhea" id="RHEA-COMP:10162"/>
        <dbReference type="Rhea" id="RHEA-COMP:10375"/>
        <dbReference type="ChEBI" id="CHEBI:33019"/>
        <dbReference type="ChEBI" id="CHEBI:57623"/>
        <dbReference type="ChEBI" id="CHEBI:74411"/>
        <dbReference type="ChEBI" id="CHEBI:74415"/>
        <dbReference type="EC" id="2.5.1.75"/>
    </reaction>
</comment>
<dbReference type="InterPro" id="IPR018022">
    <property type="entry name" value="IPT"/>
</dbReference>
<dbReference type="PIRSF" id="PIRSF039110">
    <property type="entry name" value="IPP_transferase"/>
    <property type="match status" value="1"/>
</dbReference>
<evidence type="ECO:0000313" key="7">
    <source>
        <dbReference type="EMBL" id="CCK72267.1"/>
    </source>
</evidence>
<dbReference type="AlphaFoldDB" id="J7S2V8"/>
<dbReference type="GO" id="GO:0005730">
    <property type="term" value="C:nucleolus"/>
    <property type="evidence" value="ECO:0007669"/>
    <property type="project" value="EnsemblFungi"/>
</dbReference>
<dbReference type="HOGENOM" id="CLU_032616_2_3_1"/>
<evidence type="ECO:0000256" key="4">
    <source>
        <dbReference type="ARBA" id="ARBA00022840"/>
    </source>
</evidence>
<sequence length="418" mass="49052">MATDVRKKILAIVGTTGVGKSDLSIELAERFNGEVINADSMQMYKDVPIITNKHPLVERRGIPHHVMNHVPWDEEYFIHRFEKECLERIEDILERGKVPIIVGGTHYYLQILFNKVGNSVTDSTRAVSDEENKILNSENSNLIYSTLQKLDPEIASKYHPNDLRRLRRMLEIFYTTGTKPSETFKQQKLTLKYNTIFLWLYSTPLELNKRLDDRVDKMLDSGGMQEINQLFEYYKRNKLTPELMENGVWQVIGFKEFLPWLENPEGCELEECVERMKIRTRQYSRRQVKWIQKMLVPDINGEGIFLLNATDLTKWHFLVCDRAVSITEQFLKDELITAVQAPEELAALLLRDQTFERKKHDDYKHFICTICKTPEGENLTAIGEKSWNIHLRSRRHRKNLTRGSKKAEYEKWKAENGE</sequence>
<dbReference type="Gene3D" id="3.30.160.60">
    <property type="entry name" value="Classic Zinc Finger"/>
    <property type="match status" value="1"/>
</dbReference>
<dbReference type="OMA" id="VPHYLID"/>
<dbReference type="GO" id="GO:0006400">
    <property type="term" value="P:tRNA modification"/>
    <property type="evidence" value="ECO:0007669"/>
    <property type="project" value="EnsemblFungi"/>
</dbReference>
<dbReference type="PROSITE" id="PS50052">
    <property type="entry name" value="GUANYLATE_KINASE_2"/>
    <property type="match status" value="1"/>
</dbReference>
<dbReference type="InterPro" id="IPR008144">
    <property type="entry name" value="Guanylate_kin-like_dom"/>
</dbReference>
<evidence type="ECO:0000313" key="8">
    <source>
        <dbReference type="Proteomes" id="UP000006310"/>
    </source>
</evidence>
<dbReference type="Gene3D" id="1.10.20.140">
    <property type="match status" value="1"/>
</dbReference>
<keyword evidence="4 5" id="KW-0067">ATP-binding</keyword>
<evidence type="ECO:0000256" key="3">
    <source>
        <dbReference type="ARBA" id="ARBA00022741"/>
    </source>
</evidence>
<dbReference type="InterPro" id="IPR030666">
    <property type="entry name" value="IPP_transferase_euk"/>
</dbReference>
<dbReference type="eggNOG" id="KOG1384">
    <property type="taxonomic scope" value="Eukaryota"/>
</dbReference>
<dbReference type="SUPFAM" id="SSF52540">
    <property type="entry name" value="P-loop containing nucleoside triphosphate hydrolases"/>
    <property type="match status" value="1"/>
</dbReference>
<keyword evidence="8" id="KW-1185">Reference proteome</keyword>